<gene>
    <name evidence="1" type="ORF">RRG08_003936</name>
</gene>
<sequence length="96" mass="10589">MCEIPAVSRSLSGLYYCSGKSMRLGEVLTVEKSIERQASENALTRSPDHHKNTKHFGHDLVSRKSYLATLLKPGDPRYQPKANPGRMCGIALLSST</sequence>
<organism evidence="1 2">
    <name type="scientific">Elysia crispata</name>
    <name type="common">lettuce slug</name>
    <dbReference type="NCBI Taxonomy" id="231223"/>
    <lineage>
        <taxon>Eukaryota</taxon>
        <taxon>Metazoa</taxon>
        <taxon>Spiralia</taxon>
        <taxon>Lophotrochozoa</taxon>
        <taxon>Mollusca</taxon>
        <taxon>Gastropoda</taxon>
        <taxon>Heterobranchia</taxon>
        <taxon>Euthyneura</taxon>
        <taxon>Panpulmonata</taxon>
        <taxon>Sacoglossa</taxon>
        <taxon>Placobranchoidea</taxon>
        <taxon>Plakobranchidae</taxon>
        <taxon>Elysia</taxon>
    </lineage>
</organism>
<evidence type="ECO:0000313" key="1">
    <source>
        <dbReference type="EMBL" id="KAK3739704.1"/>
    </source>
</evidence>
<comment type="caution">
    <text evidence="1">The sequence shown here is derived from an EMBL/GenBank/DDBJ whole genome shotgun (WGS) entry which is preliminary data.</text>
</comment>
<dbReference type="AlphaFoldDB" id="A0AAE0YBB6"/>
<accession>A0AAE0YBB6</accession>
<keyword evidence="2" id="KW-1185">Reference proteome</keyword>
<reference evidence="1" key="1">
    <citation type="journal article" date="2023" name="G3 (Bethesda)">
        <title>A reference genome for the long-term kleptoplast-retaining sea slug Elysia crispata morphotype clarki.</title>
        <authorList>
            <person name="Eastman K.E."/>
            <person name="Pendleton A.L."/>
            <person name="Shaikh M.A."/>
            <person name="Suttiyut T."/>
            <person name="Ogas R."/>
            <person name="Tomko P."/>
            <person name="Gavelis G."/>
            <person name="Widhalm J.R."/>
            <person name="Wisecaver J.H."/>
        </authorList>
    </citation>
    <scope>NUCLEOTIDE SEQUENCE</scope>
    <source>
        <strain evidence="1">ECLA1</strain>
    </source>
</reference>
<dbReference type="EMBL" id="JAWDGP010006505">
    <property type="protein sequence ID" value="KAK3739704.1"/>
    <property type="molecule type" value="Genomic_DNA"/>
</dbReference>
<dbReference type="Proteomes" id="UP001283361">
    <property type="component" value="Unassembled WGS sequence"/>
</dbReference>
<proteinExistence type="predicted"/>
<protein>
    <submittedName>
        <fullName evidence="1">Uncharacterized protein</fullName>
    </submittedName>
</protein>
<name>A0AAE0YBB6_9GAST</name>
<evidence type="ECO:0000313" key="2">
    <source>
        <dbReference type="Proteomes" id="UP001283361"/>
    </source>
</evidence>